<dbReference type="SUPFAM" id="SSF47473">
    <property type="entry name" value="EF-hand"/>
    <property type="match status" value="1"/>
</dbReference>
<comment type="caution">
    <text evidence="4">The sequence shown here is derived from an EMBL/GenBank/DDBJ whole genome shotgun (WGS) entry which is preliminary data.</text>
</comment>
<evidence type="ECO:0000259" key="3">
    <source>
        <dbReference type="PROSITE" id="PS50222"/>
    </source>
</evidence>
<dbReference type="PANTHER" id="PTHR46788:SF1">
    <property type="entry name" value="EF-HAND CALCIUM-BINDING DOMAIN-CONTAINING PROTEIN 5"/>
    <property type="match status" value="1"/>
</dbReference>
<keyword evidence="5" id="KW-1185">Reference proteome</keyword>
<organism evidence="4 5">
    <name type="scientific">Mizuhopecten yessoensis</name>
    <name type="common">Japanese scallop</name>
    <name type="synonym">Patinopecten yessoensis</name>
    <dbReference type="NCBI Taxonomy" id="6573"/>
    <lineage>
        <taxon>Eukaryota</taxon>
        <taxon>Metazoa</taxon>
        <taxon>Spiralia</taxon>
        <taxon>Lophotrochozoa</taxon>
        <taxon>Mollusca</taxon>
        <taxon>Bivalvia</taxon>
        <taxon>Autobranchia</taxon>
        <taxon>Pteriomorphia</taxon>
        <taxon>Pectinida</taxon>
        <taxon>Pectinoidea</taxon>
        <taxon>Pectinidae</taxon>
        <taxon>Mizuhopecten</taxon>
    </lineage>
</organism>
<evidence type="ECO:0000256" key="2">
    <source>
        <dbReference type="SAM" id="MobiDB-lite"/>
    </source>
</evidence>
<feature type="compositionally biased region" description="Basic and acidic residues" evidence="2">
    <location>
        <begin position="489"/>
        <end position="551"/>
    </location>
</feature>
<feature type="compositionally biased region" description="Low complexity" evidence="2">
    <location>
        <begin position="431"/>
        <end position="442"/>
    </location>
</feature>
<dbReference type="Gene3D" id="1.10.238.10">
    <property type="entry name" value="EF-hand"/>
    <property type="match status" value="1"/>
</dbReference>
<dbReference type="CDD" id="cd22968">
    <property type="entry name" value="DD_EFCAB5"/>
    <property type="match status" value="1"/>
</dbReference>
<accession>A0A210QHL1</accession>
<feature type="region of interest" description="Disordered" evidence="2">
    <location>
        <begin position="1326"/>
        <end position="1346"/>
    </location>
</feature>
<dbReference type="OrthoDB" id="199400at2759"/>
<dbReference type="PANTHER" id="PTHR46788">
    <property type="entry name" value="EF-HAND CALCIUM-BINDING DOMAIN-CONTAINING PROTEIN 5"/>
    <property type="match status" value="1"/>
</dbReference>
<feature type="compositionally biased region" description="Polar residues" evidence="2">
    <location>
        <begin position="31"/>
        <end position="47"/>
    </location>
</feature>
<name>A0A210QHL1_MIZYE</name>
<dbReference type="Proteomes" id="UP000242188">
    <property type="component" value="Unassembled WGS sequence"/>
</dbReference>
<feature type="compositionally biased region" description="Basic and acidic residues" evidence="2">
    <location>
        <begin position="558"/>
        <end position="593"/>
    </location>
</feature>
<dbReference type="PROSITE" id="PS50222">
    <property type="entry name" value="EF_HAND_2"/>
    <property type="match status" value="1"/>
</dbReference>
<dbReference type="InterPro" id="IPR011992">
    <property type="entry name" value="EF-hand-dom_pair"/>
</dbReference>
<evidence type="ECO:0000256" key="1">
    <source>
        <dbReference type="SAM" id="Coils"/>
    </source>
</evidence>
<dbReference type="GO" id="GO:0005509">
    <property type="term" value="F:calcium ion binding"/>
    <property type="evidence" value="ECO:0007669"/>
    <property type="project" value="InterPro"/>
</dbReference>
<dbReference type="SUPFAM" id="SSF55781">
    <property type="entry name" value="GAF domain-like"/>
    <property type="match status" value="1"/>
</dbReference>
<dbReference type="InterPro" id="IPR002048">
    <property type="entry name" value="EF_hand_dom"/>
</dbReference>
<dbReference type="Gene3D" id="1.20.890.10">
    <property type="entry name" value="cAMP-dependent protein kinase regulatory subunit, dimerization-anchoring domain"/>
    <property type="match status" value="1"/>
</dbReference>
<sequence>MADTLALKPCTPGSPKKRVTLSAGKDHENRNGSATGRKTPGSPNSGEYSKPVVRSAVRRWKRLHEQNMMEKLVVIRNEKKQNVRLSKDDAKKVARKIPIEILAREWLNDNEATLEVRAYLVDKVLPTLILGVEKLLNEADSKGLAEEGEVAPNFNPINFLAQYLMRNNPKYCNLSEASPYVRGLREVADDLKKQLFNIEDNRLARIKAEAKRRREERDRLELLKQQEKERRETAFMDQFSNWNVQPDGRVELSIVQNALRSFVEIAETFPEELQNAAKLSHALEPTDETGKSLTVKEFARYMGIFVEELSKEIFDEFMTHLSKCATSHRAAASREARRILLTNLFITCDHSGIGLLDRHRILSLFESYWDSLKEDIKRNLRNPRRWPVAEVDEVVDYFDDDEFDKPEEAKPEEVPQTQQHSGDKQEEVQQDTTADGATTETATEGDKPKEGEAAATDAPKETEGEKPAEGEAQQQEVTQEVAKQEVTQEEAKQEEAKQEEQSEKKEEKTEEKPEEKAGEKVEEKPAEKTEEKPAEKVEEETQKEEPTKTDEVVTDGQTKTETKEVSAEKTEDGTAEKTEESPTDKPEEGTTEKAEEEATEKKEDGTGEEDGGKEGEKESPKEGDEAAPEVKEDPPKTVQAENTLVTFAVGTTFSREKTAVTHISKTSGASAFDENSLNVSQFVQLTETFLGEETVEKDTFETLTKFVKGGYEETEDEKMERLMKARKEALSSQRKYQMDILFEKWDNDGAGYLDLDEVETVMQKYKEGQENQAIERAKVSLKKQAKYSQDNRLSRREFRQFVLLVVEELPGADSFDYFVEFLVNSVERTYAERIRGEARKKWLQQVVNAAETGGASMEPVYKAIFNALYKDAEAHGGGKRISANISMLERNILDPSRGDVCLRYVAATVDDSAFLLGKILFSDMKGISFSSVENGKPIHVPRVYNHGNIQFWNPYRVPEDREGSFIVVPLKDKRKRVFGLLGIDTLNDRHTKTIFITHEIQFFQGVAKSFSIAYHHVDMSKKLLRITESAVSWIHRRSPHVHEITTYMVEPEGQEKDYVLRKMMTTDAKGNVINMTNPPRLERKDNLFRDYLFKCVDNSESVSADAYGQRHLGFPLRNDSGKAVAVVDISIGELKQLPTHENKEVQRMLRLLQQAHKEITRESAGDDKLMVLEAEKDDDNRMDIMFDRLMLMELRENVSKIDSKGFAELRSYNDPPKIINDIVRAVCAIFYYEKVVSGELDNWGELKGLINSDLLQKIEHYDPTSTENQELIAPDKIEVYLKDVPHGEVAKFGSIPAQNMYNWVFVCISLIEHTLKMRKNSDDGALLQSGQEEVKAPEPAPEVPTA</sequence>
<keyword evidence="1" id="KW-0175">Coiled coil</keyword>
<dbReference type="EMBL" id="NEDP02003636">
    <property type="protein sequence ID" value="OWF48234.1"/>
    <property type="molecule type" value="Genomic_DNA"/>
</dbReference>
<feature type="compositionally biased region" description="Basic and acidic residues" evidence="2">
    <location>
        <begin position="599"/>
        <end position="635"/>
    </location>
</feature>
<evidence type="ECO:0000313" key="5">
    <source>
        <dbReference type="Proteomes" id="UP000242188"/>
    </source>
</evidence>
<feature type="compositionally biased region" description="Low complexity" evidence="2">
    <location>
        <begin position="471"/>
        <end position="485"/>
    </location>
</feature>
<protein>
    <submittedName>
        <fullName evidence="4">EF-hand calcium-binding domain-containing protein 5</fullName>
    </submittedName>
</protein>
<gene>
    <name evidence="4" type="ORF">KP79_PYT16280</name>
</gene>
<feature type="coiled-coil region" evidence="1">
    <location>
        <begin position="181"/>
        <end position="232"/>
    </location>
</feature>
<feature type="compositionally biased region" description="Basic and acidic residues" evidence="2">
    <location>
        <begin position="444"/>
        <end position="469"/>
    </location>
</feature>
<proteinExistence type="predicted"/>
<reference evidence="4 5" key="1">
    <citation type="journal article" date="2017" name="Nat. Ecol. Evol.">
        <title>Scallop genome provides insights into evolution of bilaterian karyotype and development.</title>
        <authorList>
            <person name="Wang S."/>
            <person name="Zhang J."/>
            <person name="Jiao W."/>
            <person name="Li J."/>
            <person name="Xun X."/>
            <person name="Sun Y."/>
            <person name="Guo X."/>
            <person name="Huan P."/>
            <person name="Dong B."/>
            <person name="Zhang L."/>
            <person name="Hu X."/>
            <person name="Sun X."/>
            <person name="Wang J."/>
            <person name="Zhao C."/>
            <person name="Wang Y."/>
            <person name="Wang D."/>
            <person name="Huang X."/>
            <person name="Wang R."/>
            <person name="Lv J."/>
            <person name="Li Y."/>
            <person name="Zhang Z."/>
            <person name="Liu B."/>
            <person name="Lu W."/>
            <person name="Hui Y."/>
            <person name="Liang J."/>
            <person name="Zhou Z."/>
            <person name="Hou R."/>
            <person name="Li X."/>
            <person name="Liu Y."/>
            <person name="Li H."/>
            <person name="Ning X."/>
            <person name="Lin Y."/>
            <person name="Zhao L."/>
            <person name="Xing Q."/>
            <person name="Dou J."/>
            <person name="Li Y."/>
            <person name="Mao J."/>
            <person name="Guo H."/>
            <person name="Dou H."/>
            <person name="Li T."/>
            <person name="Mu C."/>
            <person name="Jiang W."/>
            <person name="Fu Q."/>
            <person name="Fu X."/>
            <person name="Miao Y."/>
            <person name="Liu J."/>
            <person name="Yu Q."/>
            <person name="Li R."/>
            <person name="Liao H."/>
            <person name="Li X."/>
            <person name="Kong Y."/>
            <person name="Jiang Z."/>
            <person name="Chourrout D."/>
            <person name="Li R."/>
            <person name="Bao Z."/>
        </authorList>
    </citation>
    <scope>NUCLEOTIDE SEQUENCE [LARGE SCALE GENOMIC DNA]</scope>
    <source>
        <strain evidence="4 5">PY_sf001</strain>
    </source>
</reference>
<feature type="domain" description="EF-hand" evidence="3">
    <location>
        <begin position="741"/>
        <end position="768"/>
    </location>
</feature>
<dbReference type="Gene3D" id="3.30.450.40">
    <property type="match status" value="1"/>
</dbReference>
<dbReference type="Gene3D" id="1.20.920.20">
    <property type="match status" value="1"/>
</dbReference>
<feature type="region of interest" description="Disordered" evidence="2">
    <location>
        <begin position="403"/>
        <end position="641"/>
    </location>
</feature>
<dbReference type="InterPro" id="IPR029016">
    <property type="entry name" value="GAF-like_dom_sf"/>
</dbReference>
<feature type="region of interest" description="Disordered" evidence="2">
    <location>
        <begin position="1"/>
        <end position="51"/>
    </location>
</feature>
<evidence type="ECO:0000313" key="4">
    <source>
        <dbReference type="EMBL" id="OWF48234.1"/>
    </source>
</evidence>